<dbReference type="Gene3D" id="3.30.505.10">
    <property type="entry name" value="SH2 domain"/>
    <property type="match status" value="1"/>
</dbReference>
<dbReference type="InterPro" id="IPR000980">
    <property type="entry name" value="SH2"/>
</dbReference>
<feature type="compositionally biased region" description="Low complexity" evidence="6">
    <location>
        <begin position="740"/>
        <end position="752"/>
    </location>
</feature>
<dbReference type="SMART" id="SM00252">
    <property type="entry name" value="SH2"/>
    <property type="match status" value="1"/>
</dbReference>
<dbReference type="FunFam" id="3.30.505.10:FF:000058">
    <property type="entry name" value="SH2 domain-containing adapter protein D"/>
    <property type="match status" value="1"/>
</dbReference>
<accession>A0A9C6WW89</accession>
<feature type="region of interest" description="Disordered" evidence="6">
    <location>
        <begin position="415"/>
        <end position="443"/>
    </location>
</feature>
<dbReference type="Proteomes" id="UP000504606">
    <property type="component" value="Unplaced"/>
</dbReference>
<gene>
    <name evidence="9" type="primary">LOC113205759</name>
</gene>
<evidence type="ECO:0000313" key="8">
    <source>
        <dbReference type="Proteomes" id="UP000504606"/>
    </source>
</evidence>
<feature type="region of interest" description="Disordered" evidence="6">
    <location>
        <begin position="1020"/>
        <end position="1042"/>
    </location>
</feature>
<dbReference type="CTD" id="32202"/>
<feature type="compositionally biased region" description="Low complexity" evidence="6">
    <location>
        <begin position="646"/>
        <end position="668"/>
    </location>
</feature>
<evidence type="ECO:0000256" key="6">
    <source>
        <dbReference type="SAM" id="MobiDB-lite"/>
    </source>
</evidence>
<evidence type="ECO:0000256" key="4">
    <source>
        <dbReference type="ARBA" id="ARBA00074794"/>
    </source>
</evidence>
<feature type="compositionally biased region" description="Basic residues" evidence="6">
    <location>
        <begin position="418"/>
        <end position="431"/>
    </location>
</feature>
<dbReference type="GO" id="GO:0001784">
    <property type="term" value="F:phosphotyrosine residue binding"/>
    <property type="evidence" value="ECO:0007669"/>
    <property type="project" value="TreeGrafter"/>
</dbReference>
<organism evidence="8 9">
    <name type="scientific">Frankliniella occidentalis</name>
    <name type="common">Western flower thrips</name>
    <name type="synonym">Euthrips occidentalis</name>
    <dbReference type="NCBI Taxonomy" id="133901"/>
    <lineage>
        <taxon>Eukaryota</taxon>
        <taxon>Metazoa</taxon>
        <taxon>Ecdysozoa</taxon>
        <taxon>Arthropoda</taxon>
        <taxon>Hexapoda</taxon>
        <taxon>Insecta</taxon>
        <taxon>Pterygota</taxon>
        <taxon>Neoptera</taxon>
        <taxon>Paraneoptera</taxon>
        <taxon>Thysanoptera</taxon>
        <taxon>Terebrantia</taxon>
        <taxon>Thripoidea</taxon>
        <taxon>Thripidae</taxon>
        <taxon>Frankliniella</taxon>
    </lineage>
</organism>
<keyword evidence="2 5" id="KW-0727">SH2 domain</keyword>
<comment type="function">
    <text evidence="3">May function as an adapter protein.</text>
</comment>
<reference evidence="9" key="1">
    <citation type="submission" date="2025-08" db="UniProtKB">
        <authorList>
            <consortium name="RefSeq"/>
        </authorList>
    </citation>
    <scope>IDENTIFICATION</scope>
    <source>
        <tissue evidence="9">Whole organism</tissue>
    </source>
</reference>
<feature type="compositionally biased region" description="Low complexity" evidence="6">
    <location>
        <begin position="25"/>
        <end position="36"/>
    </location>
</feature>
<name>A0A9C6WW89_FRAOC</name>
<protein>
    <recommendedName>
        <fullName evidence="4">SH2 domain-containing adapter protein D</fullName>
    </recommendedName>
</protein>
<feature type="compositionally biased region" description="Low complexity" evidence="6">
    <location>
        <begin position="711"/>
        <end position="733"/>
    </location>
</feature>
<evidence type="ECO:0000313" key="9">
    <source>
        <dbReference type="RefSeq" id="XP_052121309.1"/>
    </source>
</evidence>
<evidence type="ECO:0000256" key="5">
    <source>
        <dbReference type="PROSITE-ProRule" id="PRU00191"/>
    </source>
</evidence>
<dbReference type="SUPFAM" id="SSF55550">
    <property type="entry name" value="SH2 domain"/>
    <property type="match status" value="1"/>
</dbReference>
<feature type="region of interest" description="Disordered" evidence="6">
    <location>
        <begin position="788"/>
        <end position="850"/>
    </location>
</feature>
<feature type="region of interest" description="Disordered" evidence="6">
    <location>
        <begin position="571"/>
        <end position="770"/>
    </location>
</feature>
<dbReference type="PROSITE" id="PS50001">
    <property type="entry name" value="SH2"/>
    <property type="match status" value="1"/>
</dbReference>
<feature type="compositionally biased region" description="Polar residues" evidence="6">
    <location>
        <begin position="943"/>
        <end position="956"/>
    </location>
</feature>
<sequence>MQRASASGCGSGPPQEGEQLADLHAAAQSTAGSPAARTPEEETASTSALVATSVEGYHPLFHHPQWGDMLGPGGSRRDQLIAASPAPAHPASVDVLQGARRCGRRFMRVFSDNLHNCYVDLLDSKHMMEFRARAFKRRLCRGSKREPDNELYRSNSFKFERFERKDDPNDKQVRFHSSTLLFLRRRRALPPSWWYQVALCDDYSLPVDFVNKRQSLRTWRPLSACEPSIELLDTYCDPRDSKAYLVPGEDATAKVYTSPDREYTHPYADGTRAGARFCKAAKAAKVAARAAAAAAAVAAVAVAVAATSTASSTTITTINPAATATTDEEADEDADDEDPDDDEDDVDIVSRRPSAPPVEDDGAYEDVIVQELQEKYLQELQQQRLQESVGGTVGEVQLPPRCPYYYADLLLPRAPPREHRKRGHDTRRYRKSASVDSATPPGCPRCSAPLSAASPGSAPGADCHCQGGRRCLPARGWSLIEDGSGGMSPVSGAPPRIPECLDLGDDMNRRLHLYETAFDSRVAAPLDRRGEDVSNHAILAVSPAVSIGSQDGTPGSASGVAVLSSSLGGLHLGSSGGSERSNSPLRGYSPPPPGSAPSSAPLPVKFHGHGSQGRSMLSIRSAPSAPHLATKAVREIKGRPGHPRPTSLAMTASSSTASSTDPAAGTSSQQDLPLALARPSRARTILDFKGRPTGRVDRPLSLIAPRRPKFSSTESMATSSSGGSLESVRSSTSEGERSSSSDGRPGSSSLSSHSEDSAGPLLLHGTNSGPTSRLYSSAKLHILSPISDKSSLEPCSETSDNNRNNNSERASPELVSGGGGDGTPTGSTGPLPGGNGGSAAGTPTGNTPSIGLSLNLNADQQTKTARCRRTPNNRNLNLNALSLHGVQSVFSVNNKNGDGEVLGSDSGISVDGSNLRWANNYQQDLEHLPFDMPKLRRRRANPSLDTTTSGSATSVEAGSAGSGCVGHEELPFDMPKLRRKLRASLTLANSSESSSASQSSEPQEVEQLLQDLPFDMPKLRKKQISRSSESSSTSQSDPSVGIGAVGRPALSLNLAAGLGPFGPYGGCSSLGTGHAGPGAPAESFAESFGSGASSAFAPTRACAPRGRPGLPGLSLSFGSNSINAPSAHIDTALPLERQGWYLGAISRLEAERLLRQAGEGSYLVRNSESTRQDFSLSLKSARGFMHMRIQKDENGRFILGQFSRPFESVPEMIRHFSLNRLPIRGAEHMCLLHPVIQPLL</sequence>
<dbReference type="AlphaFoldDB" id="A0A9C6WW89"/>
<feature type="region of interest" description="Disordered" evidence="6">
    <location>
        <begin position="1"/>
        <end position="47"/>
    </location>
</feature>
<dbReference type="InterPro" id="IPR051846">
    <property type="entry name" value="SH2_domain_adapters"/>
</dbReference>
<dbReference type="Pfam" id="PF00017">
    <property type="entry name" value="SH2"/>
    <property type="match status" value="1"/>
</dbReference>
<feature type="compositionally biased region" description="Low complexity" evidence="6">
    <location>
        <begin position="1025"/>
        <end position="1039"/>
    </location>
</feature>
<dbReference type="RefSeq" id="XP_052121309.1">
    <property type="nucleotide sequence ID" value="XM_052265349.1"/>
</dbReference>
<dbReference type="OrthoDB" id="5914531at2759"/>
<keyword evidence="1" id="KW-0597">Phosphoprotein</keyword>
<evidence type="ECO:0000256" key="2">
    <source>
        <dbReference type="ARBA" id="ARBA00022999"/>
    </source>
</evidence>
<dbReference type="PANTHER" id="PTHR15127:SF32">
    <property type="entry name" value="HEAVYWEIGHT, ISOFORM A"/>
    <property type="match status" value="1"/>
</dbReference>
<keyword evidence="8" id="KW-1185">Reference proteome</keyword>
<feature type="region of interest" description="Disordered" evidence="6">
    <location>
        <begin position="319"/>
        <end position="361"/>
    </location>
</feature>
<feature type="compositionally biased region" description="Acidic residues" evidence="6">
    <location>
        <begin position="326"/>
        <end position="347"/>
    </location>
</feature>
<feature type="compositionally biased region" description="Basic and acidic residues" evidence="6">
    <location>
        <begin position="684"/>
        <end position="698"/>
    </location>
</feature>
<dbReference type="CDD" id="cd09945">
    <property type="entry name" value="SH2_SHB_SHD_SHE_SHF_like"/>
    <property type="match status" value="1"/>
</dbReference>
<dbReference type="PANTHER" id="PTHR15127">
    <property type="entry name" value="HEAVYWEIGHT, ISOFORM A"/>
    <property type="match status" value="1"/>
</dbReference>
<dbReference type="InterPro" id="IPR036860">
    <property type="entry name" value="SH2_dom_sf"/>
</dbReference>
<dbReference type="PRINTS" id="PR00401">
    <property type="entry name" value="SH2DOMAIN"/>
</dbReference>
<feature type="compositionally biased region" description="Polar residues" evidence="6">
    <location>
        <begin position="796"/>
        <end position="809"/>
    </location>
</feature>
<feature type="region of interest" description="Disordered" evidence="6">
    <location>
        <begin position="940"/>
        <end position="971"/>
    </location>
</feature>
<evidence type="ECO:0000256" key="3">
    <source>
        <dbReference type="ARBA" id="ARBA00057390"/>
    </source>
</evidence>
<evidence type="ECO:0000256" key="1">
    <source>
        <dbReference type="ARBA" id="ARBA00022553"/>
    </source>
</evidence>
<evidence type="ECO:0000259" key="7">
    <source>
        <dbReference type="PROSITE" id="PS50001"/>
    </source>
</evidence>
<feature type="domain" description="SH2" evidence="7">
    <location>
        <begin position="1140"/>
        <end position="1235"/>
    </location>
</feature>
<dbReference type="GeneID" id="113205759"/>
<proteinExistence type="predicted"/>